<dbReference type="SUPFAM" id="SSF69322">
    <property type="entry name" value="Tricorn protease domain 2"/>
    <property type="match status" value="1"/>
</dbReference>
<feature type="region of interest" description="Disordered" evidence="2">
    <location>
        <begin position="579"/>
        <end position="609"/>
    </location>
</feature>
<feature type="compositionally biased region" description="Basic and acidic residues" evidence="2">
    <location>
        <begin position="580"/>
        <end position="609"/>
    </location>
</feature>
<organism evidence="4 5">
    <name type="scientific">Wenjunlia tyrosinilytica</name>
    <dbReference type="NCBI Taxonomy" id="1544741"/>
    <lineage>
        <taxon>Bacteria</taxon>
        <taxon>Bacillati</taxon>
        <taxon>Actinomycetota</taxon>
        <taxon>Actinomycetes</taxon>
        <taxon>Kitasatosporales</taxon>
        <taxon>Streptomycetaceae</taxon>
        <taxon>Wenjunlia</taxon>
    </lineage>
</organism>
<proteinExistence type="predicted"/>
<evidence type="ECO:0000313" key="4">
    <source>
        <dbReference type="EMBL" id="GGO93153.1"/>
    </source>
</evidence>
<dbReference type="GO" id="GO:0004252">
    <property type="term" value="F:serine-type endopeptidase activity"/>
    <property type="evidence" value="ECO:0007669"/>
    <property type="project" value="InterPro"/>
</dbReference>
<dbReference type="Pfam" id="PF00326">
    <property type="entry name" value="Peptidase_S9"/>
    <property type="match status" value="1"/>
</dbReference>
<reference evidence="4" key="2">
    <citation type="submission" date="2020-09" db="EMBL/GenBank/DDBJ databases">
        <authorList>
            <person name="Sun Q."/>
            <person name="Zhou Y."/>
        </authorList>
    </citation>
    <scope>NUCLEOTIDE SEQUENCE</scope>
    <source>
        <strain evidence="4">CGMCC 4.7201</strain>
    </source>
</reference>
<evidence type="ECO:0000259" key="3">
    <source>
        <dbReference type="Pfam" id="PF00326"/>
    </source>
</evidence>
<evidence type="ECO:0000313" key="5">
    <source>
        <dbReference type="Proteomes" id="UP000641932"/>
    </source>
</evidence>
<name>A0A918E0J2_9ACTN</name>
<dbReference type="EMBL" id="BMMS01000020">
    <property type="protein sequence ID" value="GGO93153.1"/>
    <property type="molecule type" value="Genomic_DNA"/>
</dbReference>
<dbReference type="InterPro" id="IPR029058">
    <property type="entry name" value="AB_hydrolase_fold"/>
</dbReference>
<dbReference type="PRINTS" id="PR00862">
    <property type="entry name" value="PROLIGOPTASE"/>
</dbReference>
<dbReference type="AlphaFoldDB" id="A0A918E0J2"/>
<dbReference type="InterPro" id="IPR015943">
    <property type="entry name" value="WD40/YVTN_repeat-like_dom_sf"/>
</dbReference>
<reference evidence="4" key="1">
    <citation type="journal article" date="2014" name="Int. J. Syst. Evol. Microbiol.">
        <title>Complete genome sequence of Corynebacterium casei LMG S-19264T (=DSM 44701T), isolated from a smear-ripened cheese.</title>
        <authorList>
            <consortium name="US DOE Joint Genome Institute (JGI-PGF)"/>
            <person name="Walter F."/>
            <person name="Albersmeier A."/>
            <person name="Kalinowski J."/>
            <person name="Ruckert C."/>
        </authorList>
    </citation>
    <scope>NUCLEOTIDE SEQUENCE</scope>
    <source>
        <strain evidence="4">CGMCC 4.7201</strain>
    </source>
</reference>
<dbReference type="PANTHER" id="PTHR42776">
    <property type="entry name" value="SERINE PEPTIDASE S9 FAMILY MEMBER"/>
    <property type="match status" value="1"/>
</dbReference>
<dbReference type="Gene3D" id="3.40.50.1820">
    <property type="entry name" value="alpha/beta hydrolase"/>
    <property type="match status" value="1"/>
</dbReference>
<dbReference type="InterPro" id="IPR001375">
    <property type="entry name" value="Peptidase_S9_cat"/>
</dbReference>
<dbReference type="InterPro" id="IPR002470">
    <property type="entry name" value="Peptidase_S9A"/>
</dbReference>
<accession>A0A918E0J2</accession>
<evidence type="ECO:0000256" key="1">
    <source>
        <dbReference type="ARBA" id="ARBA00022801"/>
    </source>
</evidence>
<gene>
    <name evidence="4" type="ORF">GCM10012280_45020</name>
</gene>
<dbReference type="InterPro" id="IPR002471">
    <property type="entry name" value="Pept_S9_AS"/>
</dbReference>
<dbReference type="Gene3D" id="2.130.10.10">
    <property type="entry name" value="YVTN repeat-like/Quinoprotein amine dehydrogenase"/>
    <property type="match status" value="1"/>
</dbReference>
<protein>
    <submittedName>
        <fullName evidence="4">Peptide hydrolase</fullName>
    </submittedName>
</protein>
<keyword evidence="1 4" id="KW-0378">Hydrolase</keyword>
<feature type="domain" description="Peptidase S9 prolyl oligopeptidase catalytic" evidence="3">
    <location>
        <begin position="376"/>
        <end position="578"/>
    </location>
</feature>
<sequence>MVLDGPDGETLAVWDTTEAAPVPLPGDFGDPKEAVLTADGACVLGLRDDNGSEMGHVWAAPAGAGAGAVDLTPGLPPYTLRGIDVGRYGSRAVITAVADDGFTLWLVDSGGNEQPRRLFTSRNEAWNGLISATGELACIDTTEHNPGFRRFAVTVVDTGTGRVVASLSDGPEAPVRAVRFSPVAGDGRLLAATERTGYARPCVWNPADGTRIDADAPGLDGDLVPLDWSDDASRVLLVHVDAGVHQVMELDLATGGLSRIEHPPGAFFEPDVAAAHLYSWASHYAADGRIRLLHQRFDQPLTVLHVDQRTGEARPGWQPRDVGPGTAVVSRTVRSADGTAVQLWVGRPPGADRPTPLVLYLHGGPQMATVDRYNPEAQAWLASGTAYAALNYRGSVTFGRAFREGFFGTVGAREVEDIEAAVGWLVAEGIADKENVFVTGPSYGGFLSLLAVGRLPDLFAGAFAFVPMADWVSAHEDMNPALRTACRSFFRASLEEDPGRYVRASPISYVGQVRSPVWIRHATHDTRTPPSQAHSYALALERAGGDVVLDWFSGGHETSSRDMAIGDQQRMMDLVQSALRGERWSRSRVRPPDPDPDSAPDRDPACRDH</sequence>
<dbReference type="Proteomes" id="UP000641932">
    <property type="component" value="Unassembled WGS sequence"/>
</dbReference>
<dbReference type="PROSITE" id="PS00708">
    <property type="entry name" value="PRO_ENDOPEP_SER"/>
    <property type="match status" value="1"/>
</dbReference>
<dbReference type="GO" id="GO:0006508">
    <property type="term" value="P:proteolysis"/>
    <property type="evidence" value="ECO:0007669"/>
    <property type="project" value="InterPro"/>
</dbReference>
<keyword evidence="5" id="KW-1185">Reference proteome</keyword>
<evidence type="ECO:0000256" key="2">
    <source>
        <dbReference type="SAM" id="MobiDB-lite"/>
    </source>
</evidence>
<dbReference type="SUPFAM" id="SSF53474">
    <property type="entry name" value="alpha/beta-Hydrolases"/>
    <property type="match status" value="1"/>
</dbReference>
<comment type="caution">
    <text evidence="4">The sequence shown here is derived from an EMBL/GenBank/DDBJ whole genome shotgun (WGS) entry which is preliminary data.</text>
</comment>
<dbReference type="PANTHER" id="PTHR42776:SF27">
    <property type="entry name" value="DIPEPTIDYL PEPTIDASE FAMILY MEMBER 6"/>
    <property type="match status" value="1"/>
</dbReference>